<evidence type="ECO:0000256" key="10">
    <source>
        <dbReference type="ARBA" id="ARBA00042775"/>
    </source>
</evidence>
<dbReference type="SUPFAM" id="SSF54534">
    <property type="entry name" value="FKBP-like"/>
    <property type="match status" value="1"/>
</dbReference>
<evidence type="ECO:0000313" key="15">
    <source>
        <dbReference type="Proteomes" id="UP000219329"/>
    </source>
</evidence>
<reference evidence="14 15" key="1">
    <citation type="submission" date="2017-08" db="EMBL/GenBank/DDBJ databases">
        <title>Fine stratification of microbial communities through a metagenomic profile of the photic zone.</title>
        <authorList>
            <person name="Haro-Moreno J.M."/>
            <person name="Lopez-Perez M."/>
            <person name="De La Torre J."/>
            <person name="Picazo A."/>
            <person name="Camacho A."/>
            <person name="Rodriguez-Valera F."/>
        </authorList>
    </citation>
    <scope>NUCLEOTIDE SEQUENCE [LARGE SCALE GENOMIC DNA]</scope>
    <source>
        <strain evidence="14">MED-G28</strain>
    </source>
</reference>
<keyword evidence="3" id="KW-0997">Cell inner membrane</keyword>
<evidence type="ECO:0000256" key="6">
    <source>
        <dbReference type="ARBA" id="ARBA00023136"/>
    </source>
</evidence>
<keyword evidence="11" id="KW-0697">Rotamase</keyword>
<keyword evidence="5 12" id="KW-1133">Transmembrane helix</keyword>
<evidence type="ECO:0000259" key="13">
    <source>
        <dbReference type="PROSITE" id="PS50198"/>
    </source>
</evidence>
<evidence type="ECO:0000256" key="2">
    <source>
        <dbReference type="ARBA" id="ARBA00022475"/>
    </source>
</evidence>
<comment type="caution">
    <text evidence="14">The sequence shown here is derived from an EMBL/GenBank/DDBJ whole genome shotgun (WGS) entry which is preliminary data.</text>
</comment>
<dbReference type="PANTHER" id="PTHR47529">
    <property type="entry name" value="PEPTIDYL-PROLYL CIS-TRANS ISOMERASE D"/>
    <property type="match status" value="1"/>
</dbReference>
<evidence type="ECO:0000256" key="9">
    <source>
        <dbReference type="ARBA" id="ARBA00040743"/>
    </source>
</evidence>
<dbReference type="InterPro" id="IPR023058">
    <property type="entry name" value="PPIase_PpiC_CS"/>
</dbReference>
<dbReference type="EMBL" id="NTJZ01000004">
    <property type="protein sequence ID" value="PDH34348.1"/>
    <property type="molecule type" value="Genomic_DNA"/>
</dbReference>
<dbReference type="Proteomes" id="UP000219329">
    <property type="component" value="Unassembled WGS sequence"/>
</dbReference>
<dbReference type="Pfam" id="PF00639">
    <property type="entry name" value="Rotamase"/>
    <property type="match status" value="1"/>
</dbReference>
<organism evidence="14 15">
    <name type="scientific">OM182 bacterium MED-G28</name>
    <dbReference type="NCBI Taxonomy" id="1986256"/>
    <lineage>
        <taxon>Bacteria</taxon>
        <taxon>Pseudomonadati</taxon>
        <taxon>Pseudomonadota</taxon>
        <taxon>Gammaproteobacteria</taxon>
        <taxon>OMG group</taxon>
        <taxon>OM182 clade</taxon>
    </lineage>
</organism>
<accession>A0A2A5WDJ1</accession>
<proteinExistence type="inferred from homology"/>
<dbReference type="InterPro" id="IPR046357">
    <property type="entry name" value="PPIase_dom_sf"/>
</dbReference>
<comment type="subcellular location">
    <subcellularLocation>
        <location evidence="1">Cell inner membrane</location>
        <topology evidence="1">Single-pass type II membrane protein</topology>
        <orientation evidence="1">Periplasmic side</orientation>
    </subcellularLocation>
</comment>
<evidence type="ECO:0000256" key="8">
    <source>
        <dbReference type="ARBA" id="ARBA00038408"/>
    </source>
</evidence>
<dbReference type="SUPFAM" id="SSF109998">
    <property type="entry name" value="Triger factor/SurA peptide-binding domain-like"/>
    <property type="match status" value="1"/>
</dbReference>
<dbReference type="InterPro" id="IPR000297">
    <property type="entry name" value="PPIase_PpiC"/>
</dbReference>
<sequence>MLQDLRDNSKGLIAKVIIGLIAGIFVITGWETVGGLIQAPPVAEINGEEITQLQLDQSTQNLVNSVGGGLEGIDQGFLESIALNQLIEEVILRQHVLKSSMAISSSQIDRNILETPSFQLNGVFDPDFAVRTILSQTGQNVPMYRESLEQRMLLSQVASAYTSSNFITESELDKIAQLTTQTRDFRYISITLGTRTLGTAISDGEIAVYYENNQDAFEEDETIIARYVLLDKDIISQELAVDDAELIAQYEEERSQYEGSSERRASHILFEVGGDLTENAALELAATAQQRITDGEEFASLALELSSDTVSAEEGGDIGYTDGSAFPPELEEALSALSLDEISDPVVSEFGVHLVKLTEDAENVFASFEEVRDRIERDLKSSEVELIYAERLQDLSNLAFETGDLQTISEELNLNIRQSEAFGRLGGNGIFSNQNVASAAYSDDVLLEGNNSDVIEINDSQSVVLRVFEFNEASILSLEEVQPEIAVILRTEMEEDAVQELGSEINAAAISGVGLDQILGDNELEWIEEIQLDRNAFTVNRQILDQAFALSKPSIGSVERASLTLDNGTFVLIELTEVNEGTIDSIPEEERNTMVDSMIADLGNSEFQAFMSTLKSDSDIQNNLENLEL</sequence>
<dbReference type="InterPro" id="IPR052029">
    <property type="entry name" value="PpiD_chaperone"/>
</dbReference>
<dbReference type="InterPro" id="IPR027304">
    <property type="entry name" value="Trigger_fact/SurA_dom_sf"/>
</dbReference>
<keyword evidence="7" id="KW-0143">Chaperone</keyword>
<protein>
    <recommendedName>
        <fullName evidence="9">Periplasmic chaperone PpiD</fullName>
    </recommendedName>
    <alternativeName>
        <fullName evidence="10">Periplasmic folding chaperone</fullName>
    </alternativeName>
</protein>
<keyword evidence="6 12" id="KW-0472">Membrane</keyword>
<gene>
    <name evidence="14" type="ORF">CNF02_06045</name>
</gene>
<keyword evidence="2" id="KW-1003">Cell membrane</keyword>
<dbReference type="GO" id="GO:0003755">
    <property type="term" value="F:peptidyl-prolyl cis-trans isomerase activity"/>
    <property type="evidence" value="ECO:0007669"/>
    <property type="project" value="UniProtKB-KW"/>
</dbReference>
<dbReference type="GO" id="GO:0005886">
    <property type="term" value="C:plasma membrane"/>
    <property type="evidence" value="ECO:0007669"/>
    <property type="project" value="UniProtKB-SubCell"/>
</dbReference>
<feature type="transmembrane region" description="Helical" evidence="12">
    <location>
        <begin position="12"/>
        <end position="30"/>
    </location>
</feature>
<evidence type="ECO:0000256" key="12">
    <source>
        <dbReference type="SAM" id="Phobius"/>
    </source>
</evidence>
<keyword evidence="11" id="KW-0413">Isomerase</keyword>
<dbReference type="AlphaFoldDB" id="A0A2A5WDJ1"/>
<dbReference type="Gene3D" id="1.10.4030.10">
    <property type="entry name" value="Porin chaperone SurA, peptide-binding domain"/>
    <property type="match status" value="1"/>
</dbReference>
<dbReference type="Gene3D" id="3.10.50.40">
    <property type="match status" value="1"/>
</dbReference>
<dbReference type="PANTHER" id="PTHR47529:SF1">
    <property type="entry name" value="PERIPLASMIC CHAPERONE PPID"/>
    <property type="match status" value="1"/>
</dbReference>
<dbReference type="PROSITE" id="PS01096">
    <property type="entry name" value="PPIC_PPIASE_1"/>
    <property type="match status" value="1"/>
</dbReference>
<comment type="similarity">
    <text evidence="8">Belongs to the PpiD chaperone family.</text>
</comment>
<dbReference type="PROSITE" id="PS50198">
    <property type="entry name" value="PPIC_PPIASE_2"/>
    <property type="match status" value="1"/>
</dbReference>
<evidence type="ECO:0000256" key="1">
    <source>
        <dbReference type="ARBA" id="ARBA00004382"/>
    </source>
</evidence>
<feature type="domain" description="PpiC" evidence="13">
    <location>
        <begin position="260"/>
        <end position="359"/>
    </location>
</feature>
<evidence type="ECO:0000256" key="4">
    <source>
        <dbReference type="ARBA" id="ARBA00022692"/>
    </source>
</evidence>
<evidence type="ECO:0000313" key="14">
    <source>
        <dbReference type="EMBL" id="PDH34348.1"/>
    </source>
</evidence>
<dbReference type="Pfam" id="PF13624">
    <property type="entry name" value="SurA_N_3"/>
    <property type="match status" value="1"/>
</dbReference>
<evidence type="ECO:0000256" key="3">
    <source>
        <dbReference type="ARBA" id="ARBA00022519"/>
    </source>
</evidence>
<evidence type="ECO:0000256" key="5">
    <source>
        <dbReference type="ARBA" id="ARBA00022989"/>
    </source>
</evidence>
<keyword evidence="4 12" id="KW-0812">Transmembrane</keyword>
<evidence type="ECO:0000256" key="11">
    <source>
        <dbReference type="PROSITE-ProRule" id="PRU00278"/>
    </source>
</evidence>
<name>A0A2A5WDJ1_9GAMM</name>
<evidence type="ECO:0000256" key="7">
    <source>
        <dbReference type="ARBA" id="ARBA00023186"/>
    </source>
</evidence>